<gene>
    <name evidence="2" type="ORF">EYF80_021992</name>
</gene>
<protein>
    <submittedName>
        <fullName evidence="2">Uncharacterized protein</fullName>
    </submittedName>
</protein>
<evidence type="ECO:0000313" key="3">
    <source>
        <dbReference type="Proteomes" id="UP000314294"/>
    </source>
</evidence>
<comment type="caution">
    <text evidence="2">The sequence shown here is derived from an EMBL/GenBank/DDBJ whole genome shotgun (WGS) entry which is preliminary data.</text>
</comment>
<dbReference type="Proteomes" id="UP000314294">
    <property type="component" value="Unassembled WGS sequence"/>
</dbReference>
<keyword evidence="3" id="KW-1185">Reference proteome</keyword>
<dbReference type="EMBL" id="SRLO01000198">
    <property type="protein sequence ID" value="TNN67838.1"/>
    <property type="molecule type" value="Genomic_DNA"/>
</dbReference>
<reference evidence="2 3" key="1">
    <citation type="submission" date="2019-03" db="EMBL/GenBank/DDBJ databases">
        <title>First draft genome of Liparis tanakae, snailfish: a comprehensive survey of snailfish specific genes.</title>
        <authorList>
            <person name="Kim W."/>
            <person name="Song I."/>
            <person name="Jeong J.-H."/>
            <person name="Kim D."/>
            <person name="Kim S."/>
            <person name="Ryu S."/>
            <person name="Song J.Y."/>
            <person name="Lee S.K."/>
        </authorList>
    </citation>
    <scope>NUCLEOTIDE SEQUENCE [LARGE SCALE GENOMIC DNA]</scope>
    <source>
        <tissue evidence="2">Muscle</tissue>
    </source>
</reference>
<proteinExistence type="predicted"/>
<name>A0A4Z2HPV0_9TELE</name>
<feature type="region of interest" description="Disordered" evidence="1">
    <location>
        <begin position="1"/>
        <end position="23"/>
    </location>
</feature>
<evidence type="ECO:0000256" key="1">
    <source>
        <dbReference type="SAM" id="MobiDB-lite"/>
    </source>
</evidence>
<accession>A0A4Z2HPV0</accession>
<evidence type="ECO:0000313" key="2">
    <source>
        <dbReference type="EMBL" id="TNN67838.1"/>
    </source>
</evidence>
<organism evidence="2 3">
    <name type="scientific">Liparis tanakae</name>
    <name type="common">Tanaka's snailfish</name>
    <dbReference type="NCBI Taxonomy" id="230148"/>
    <lineage>
        <taxon>Eukaryota</taxon>
        <taxon>Metazoa</taxon>
        <taxon>Chordata</taxon>
        <taxon>Craniata</taxon>
        <taxon>Vertebrata</taxon>
        <taxon>Euteleostomi</taxon>
        <taxon>Actinopterygii</taxon>
        <taxon>Neopterygii</taxon>
        <taxon>Teleostei</taxon>
        <taxon>Neoteleostei</taxon>
        <taxon>Acanthomorphata</taxon>
        <taxon>Eupercaria</taxon>
        <taxon>Perciformes</taxon>
        <taxon>Cottioidei</taxon>
        <taxon>Cottales</taxon>
        <taxon>Liparidae</taxon>
        <taxon>Liparis</taxon>
    </lineage>
</organism>
<sequence>MNEVHDEVTDDGIKNAQHDEEGHDQVEDIATELLGGGGMDGRWQPPSPWEKPGSSPFFSLFICSPFSSISLLQAGMTSFLGTSSCAVSHLE</sequence>
<dbReference type="AlphaFoldDB" id="A0A4Z2HPV0"/>